<accession>A0A2P1CCH4</accession>
<evidence type="ECO:0000313" key="2">
    <source>
        <dbReference type="Proteomes" id="UP000241488"/>
    </source>
</evidence>
<sequence length="71" mass="8155">MKDSDIEKLEELCRTYGAYAITVALAEYSRKTCAEFLEVGNHEAVIHKDYIIIREAVVLMKGWHVPRKLMG</sequence>
<organism evidence="1 2">
    <name type="scientific">Klebsiella phage KP8</name>
    <dbReference type="NCBI Taxonomy" id="2099850"/>
    <lineage>
        <taxon>Viruses</taxon>
        <taxon>Duplodnaviria</taxon>
        <taxon>Heunggongvirae</taxon>
        <taxon>Uroviricota</taxon>
        <taxon>Caudoviricetes</taxon>
        <taxon>Schitoviridae</taxon>
        <taxon>Enquatrovirinae</taxon>
        <taxon>Kaypoctavirus</taxon>
        <taxon>Kaypoctavirus KP8</taxon>
    </lineage>
</organism>
<evidence type="ECO:0000313" key="1">
    <source>
        <dbReference type="EMBL" id="AVJ48923.1"/>
    </source>
</evidence>
<dbReference type="EMBL" id="MG922974">
    <property type="protein sequence ID" value="AVJ48923.1"/>
    <property type="molecule type" value="Genomic_DNA"/>
</dbReference>
<dbReference type="KEGG" id="vg:55607643"/>
<protein>
    <submittedName>
        <fullName evidence="1">Uncharacterized protein</fullName>
    </submittedName>
</protein>
<proteinExistence type="predicted"/>
<dbReference type="GeneID" id="55607643"/>
<dbReference type="RefSeq" id="YP_009837453.1">
    <property type="nucleotide sequence ID" value="NC_048700.1"/>
</dbReference>
<dbReference type="Proteomes" id="UP000241488">
    <property type="component" value="Segment"/>
</dbReference>
<keyword evidence="2" id="KW-1185">Reference proteome</keyword>
<reference evidence="2" key="1">
    <citation type="submission" date="2018-02" db="EMBL/GenBank/DDBJ databases">
        <title>Complete genome of Klebsiella pneumoniae Podoviridae bacteriophage KP8.</title>
        <authorList>
            <person name="Bokovaya O."/>
            <person name="Tikunov A."/>
            <person name="Morozova V."/>
        </authorList>
    </citation>
    <scope>NUCLEOTIDE SEQUENCE [LARGE SCALE GENOMIC DNA]</scope>
</reference>
<name>A0A2P1CCH4_9CAUD</name>